<comment type="similarity">
    <text evidence="1">Belongs to the ABC transporter superfamily.</text>
</comment>
<accession>A0A377BHP6</accession>
<dbReference type="EMBL" id="UGET01000004">
    <property type="protein sequence ID" value="STL66086.1"/>
    <property type="molecule type" value="Genomic_DNA"/>
</dbReference>
<keyword evidence="2" id="KW-0813">Transport</keyword>
<evidence type="ECO:0000313" key="5">
    <source>
        <dbReference type="EMBL" id="STL66086.1"/>
    </source>
</evidence>
<dbReference type="SUPFAM" id="SSF52540">
    <property type="entry name" value="P-loop containing nucleoside triphosphate hydrolases"/>
    <property type="match status" value="1"/>
</dbReference>
<evidence type="ECO:0000256" key="2">
    <source>
        <dbReference type="ARBA" id="ARBA00022448"/>
    </source>
</evidence>
<evidence type="ECO:0000313" key="6">
    <source>
        <dbReference type="Proteomes" id="UP000254255"/>
    </source>
</evidence>
<dbReference type="PANTHER" id="PTHR43776">
    <property type="entry name" value="TRANSPORT ATP-BINDING PROTEIN"/>
    <property type="match status" value="1"/>
</dbReference>
<dbReference type="InterPro" id="IPR027417">
    <property type="entry name" value="P-loop_NTPase"/>
</dbReference>
<name>A0A377BHP6_ECOLX</name>
<dbReference type="InterPro" id="IPR050319">
    <property type="entry name" value="ABC_transp_ATP-bind"/>
</dbReference>
<dbReference type="GO" id="GO:0005524">
    <property type="term" value="F:ATP binding"/>
    <property type="evidence" value="ECO:0007669"/>
    <property type="project" value="UniProtKB-KW"/>
</dbReference>
<keyword evidence="4 5" id="KW-0067">ATP-binding</keyword>
<protein>
    <submittedName>
        <fullName evidence="5">Putative D,D-dipeptide transport ATP-binding protein ddpF</fullName>
    </submittedName>
</protein>
<reference evidence="5 6" key="1">
    <citation type="submission" date="2018-06" db="EMBL/GenBank/DDBJ databases">
        <authorList>
            <consortium name="Pathogen Informatics"/>
            <person name="Doyle S."/>
        </authorList>
    </citation>
    <scope>NUCLEOTIDE SEQUENCE [LARGE SCALE GENOMIC DNA]</scope>
    <source>
        <strain evidence="5 6">NCTC13148</strain>
    </source>
</reference>
<dbReference type="Gene3D" id="3.40.50.300">
    <property type="entry name" value="P-loop containing nucleotide triphosphate hydrolases"/>
    <property type="match status" value="1"/>
</dbReference>
<dbReference type="AlphaFoldDB" id="A0A377BHP6"/>
<sequence>MGMLQPSHGQYIRSGSQRIMQMVFQDPLSSLNPRLPVWRIITEPLWIAKRSSEQQRRALAEELAVQVGIRPEVSRPPASCVLRRAAATYRHCQSTLFAA</sequence>
<dbReference type="Proteomes" id="UP000254255">
    <property type="component" value="Unassembled WGS sequence"/>
</dbReference>
<evidence type="ECO:0000256" key="3">
    <source>
        <dbReference type="ARBA" id="ARBA00022741"/>
    </source>
</evidence>
<keyword evidence="3" id="KW-0547">Nucleotide-binding</keyword>
<evidence type="ECO:0000256" key="1">
    <source>
        <dbReference type="ARBA" id="ARBA00005417"/>
    </source>
</evidence>
<dbReference type="PANTHER" id="PTHR43776:SF7">
    <property type="entry name" value="D,D-DIPEPTIDE TRANSPORT ATP-BINDING PROTEIN DDPF-RELATED"/>
    <property type="match status" value="1"/>
</dbReference>
<proteinExistence type="inferred from homology"/>
<gene>
    <name evidence="5" type="primary">ddpF</name>
    <name evidence="5" type="ORF">NCTC13148_00790</name>
</gene>
<organism evidence="5 6">
    <name type="scientific">Escherichia coli</name>
    <dbReference type="NCBI Taxonomy" id="562"/>
    <lineage>
        <taxon>Bacteria</taxon>
        <taxon>Pseudomonadati</taxon>
        <taxon>Pseudomonadota</taxon>
        <taxon>Gammaproteobacteria</taxon>
        <taxon>Enterobacterales</taxon>
        <taxon>Enterobacteriaceae</taxon>
        <taxon>Escherichia</taxon>
    </lineage>
</organism>
<evidence type="ECO:0000256" key="4">
    <source>
        <dbReference type="ARBA" id="ARBA00022840"/>
    </source>
</evidence>